<feature type="domain" description="Fibronectin type-III" evidence="12">
    <location>
        <begin position="673"/>
        <end position="768"/>
    </location>
</feature>
<reference evidence="13 14" key="1">
    <citation type="submission" date="2024-03" db="EMBL/GenBank/DDBJ databases">
        <title>Adaptation during the transition from Ophiocordyceps entomopathogen to insect associate is accompanied by gene loss and intensified selection.</title>
        <authorList>
            <person name="Ward C.M."/>
            <person name="Onetto C.A."/>
            <person name="Borneman A.R."/>
        </authorList>
    </citation>
    <scope>NUCLEOTIDE SEQUENCE [LARGE SCALE GENOMIC DNA]</scope>
    <source>
        <strain evidence="13">AWRI1</strain>
        <tissue evidence="13">Single Adult Female</tissue>
    </source>
</reference>
<dbReference type="SUPFAM" id="SSF48726">
    <property type="entry name" value="Immunoglobulin"/>
    <property type="match status" value="4"/>
</dbReference>
<keyword evidence="2 10" id="KW-0812">Transmembrane</keyword>
<dbReference type="FunFam" id="2.60.40.10:FF:000043">
    <property type="entry name" value="roundabout homolog 2 isoform X2"/>
    <property type="match status" value="1"/>
</dbReference>
<dbReference type="PROSITE" id="PS50835">
    <property type="entry name" value="IG_LIKE"/>
    <property type="match status" value="4"/>
</dbReference>
<name>A0AAN9TIG1_9HEMI</name>
<dbReference type="GO" id="GO:0030424">
    <property type="term" value="C:axon"/>
    <property type="evidence" value="ECO:0007669"/>
    <property type="project" value="TreeGrafter"/>
</dbReference>
<feature type="domain" description="Fibronectin type-III" evidence="12">
    <location>
        <begin position="458"/>
        <end position="554"/>
    </location>
</feature>
<dbReference type="SMART" id="SM00408">
    <property type="entry name" value="IGc2"/>
    <property type="match status" value="4"/>
</dbReference>
<evidence type="ECO:0000259" key="12">
    <source>
        <dbReference type="PROSITE" id="PS50853"/>
    </source>
</evidence>
<sequence>MATRFVFSDLENPHTGVQLENLFPEQKSGNTQNIHDFDNECWILLNEAGGIDKSFCNCNYRLDGVLKDEFRVEPKDTRVATGETALLECGPPKGQPEPTVHWQKNGKRVDTEITKRFRVVDGGNLLISSVHKEDEGSYQCVVQNMIGSRHSVVAQLTVHEKPFFLAEPRDITVSSGRDAEFDCQVGGDPPPKILWRRENQKMPSGRSQILESNSLRITSVTPADEGTYTCDAENEIGSISAKATLIVHAPPSFITRPQDQKVSVNGIATFECVAEGNPTPSVFWNKEGSQVLMFPGNAYGHFHITQNGALRIQGVQKEDAGYLVCSALSAAGSATVRVFLQVMSVDDVPPIIQIGPTNQTVSVHSTAIFPCRAIGNPVPSIKWSKNSELLAKGKSDRIFQGGDMLQIKDVNSSDMGTYTCTAFSARGETSWTATLTVAEKSANSNSMTPPDPSKLPEPPGTPRIMNVTSSSVTLSWSPSSPKVGIPQIIGYTVEYYSSELQTGWLLGAHRIVSESTTITDLRPETAYVFVVRSENSYGLSIPSGISALVRTSALHMSTSQHMLENARAKLNSKVLVLRELFPLSSTSVRVVWDVINNADWVEGIYVRFRDVSAGSLTYNLITVLNTDATSYTVPNLQKFTKYDFFLVPFFKSVEGQPSNSMAVQTSEDVPSVPPESVQIGIVNETTAFVKWLPPKVQQLNGVLQGFKIQVKPNNSSKILAQTNVNSTTTMILLNNLTVGSSYTARVAAMTRVGLGPYSGAVPIFMDPYVTSNVSASRSGLEYWFFAISALFVLTVVVGIVLLVYLKKRQRSEKTLGHFDVPVMSTDLSHLQMVSIRGMTPGKDTLWIDGGWHTVPEKEANEIRAANAKDGSVIDYAEVDSCNLSTFYNPCKGMPSPGNPTPYATTMLLGTNECNESSQTCGSRSSTERKTLSSNDSIKNNEEQHSPMYKGDSVEREKKRKGSGSSGSVVHWSDFQPSSSESTNRLLNSQKTLHSSHKFGKQHADPSHRSKGDSRAPSAVRLDHRYHPPPEEHPPPVPFLRRGYKHHAASQSHSSGSTNSGSYCSRKSRHKYLTPQKIPSESEFENASLLETQNDASRYMNAQVRYSPGVTNKDCSVQSSLPSLINYNHVNWQTNKYYEDDDRGSCNSSCSCSESSCLYAEGNQCPIAHQA</sequence>
<dbReference type="FunFam" id="2.60.40.10:FF:000028">
    <property type="entry name" value="Neuronal cell adhesion molecule"/>
    <property type="match status" value="1"/>
</dbReference>
<evidence type="ECO:0000256" key="7">
    <source>
        <dbReference type="ARBA" id="ARBA00023157"/>
    </source>
</evidence>
<dbReference type="InterPro" id="IPR003599">
    <property type="entry name" value="Ig_sub"/>
</dbReference>
<dbReference type="InterPro" id="IPR013098">
    <property type="entry name" value="Ig_I-set"/>
</dbReference>
<keyword evidence="6 10" id="KW-0472">Membrane</keyword>
<dbReference type="FunFam" id="2.60.40.10:FF:001167">
    <property type="entry name" value="Roundabout 2, isoform B"/>
    <property type="match status" value="1"/>
</dbReference>
<keyword evidence="5 10" id="KW-1133">Transmembrane helix</keyword>
<dbReference type="InterPro" id="IPR003961">
    <property type="entry name" value="FN3_dom"/>
</dbReference>
<dbReference type="InterPro" id="IPR013783">
    <property type="entry name" value="Ig-like_fold"/>
</dbReference>
<organism evidence="13 14">
    <name type="scientific">Parthenolecanium corni</name>
    <dbReference type="NCBI Taxonomy" id="536013"/>
    <lineage>
        <taxon>Eukaryota</taxon>
        <taxon>Metazoa</taxon>
        <taxon>Ecdysozoa</taxon>
        <taxon>Arthropoda</taxon>
        <taxon>Hexapoda</taxon>
        <taxon>Insecta</taxon>
        <taxon>Pterygota</taxon>
        <taxon>Neoptera</taxon>
        <taxon>Paraneoptera</taxon>
        <taxon>Hemiptera</taxon>
        <taxon>Sternorrhyncha</taxon>
        <taxon>Coccoidea</taxon>
        <taxon>Coccidae</taxon>
        <taxon>Parthenolecanium</taxon>
    </lineage>
</organism>
<evidence type="ECO:0000256" key="4">
    <source>
        <dbReference type="ARBA" id="ARBA00022737"/>
    </source>
</evidence>
<feature type="domain" description="Ig-like" evidence="11">
    <location>
        <begin position="251"/>
        <end position="337"/>
    </location>
</feature>
<dbReference type="FunFam" id="2.60.40.10:FF:000053">
    <property type="entry name" value="Roundabout guidance receptor 1"/>
    <property type="match status" value="1"/>
</dbReference>
<feature type="domain" description="Fibronectin type-III" evidence="12">
    <location>
        <begin position="573"/>
        <end position="668"/>
    </location>
</feature>
<feature type="transmembrane region" description="Helical" evidence="10">
    <location>
        <begin position="782"/>
        <end position="805"/>
    </location>
</feature>
<dbReference type="GO" id="GO:0005886">
    <property type="term" value="C:plasma membrane"/>
    <property type="evidence" value="ECO:0007669"/>
    <property type="project" value="TreeGrafter"/>
</dbReference>
<dbReference type="SMART" id="SM00409">
    <property type="entry name" value="IG"/>
    <property type="match status" value="4"/>
</dbReference>
<evidence type="ECO:0000313" key="13">
    <source>
        <dbReference type="EMBL" id="KAK7590560.1"/>
    </source>
</evidence>
<evidence type="ECO:0000256" key="1">
    <source>
        <dbReference type="ARBA" id="ARBA00004167"/>
    </source>
</evidence>
<dbReference type="GO" id="GO:0098609">
    <property type="term" value="P:cell-cell adhesion"/>
    <property type="evidence" value="ECO:0007669"/>
    <property type="project" value="TreeGrafter"/>
</dbReference>
<dbReference type="PROSITE" id="PS50853">
    <property type="entry name" value="FN3"/>
    <property type="match status" value="3"/>
</dbReference>
<comment type="caution">
    <text evidence="13">The sequence shown here is derived from an EMBL/GenBank/DDBJ whole genome shotgun (WGS) entry which is preliminary data.</text>
</comment>
<gene>
    <name evidence="13" type="ORF">V9T40_002173</name>
</gene>
<evidence type="ECO:0000256" key="8">
    <source>
        <dbReference type="ARBA" id="ARBA00023319"/>
    </source>
</evidence>
<evidence type="ECO:0000259" key="11">
    <source>
        <dbReference type="PROSITE" id="PS50835"/>
    </source>
</evidence>
<dbReference type="GO" id="GO:0007411">
    <property type="term" value="P:axon guidance"/>
    <property type="evidence" value="ECO:0007669"/>
    <property type="project" value="TreeGrafter"/>
</dbReference>
<evidence type="ECO:0000256" key="2">
    <source>
        <dbReference type="ARBA" id="ARBA00022692"/>
    </source>
</evidence>
<evidence type="ECO:0000313" key="14">
    <source>
        <dbReference type="Proteomes" id="UP001367676"/>
    </source>
</evidence>
<feature type="domain" description="Ig-like" evidence="11">
    <location>
        <begin position="349"/>
        <end position="436"/>
    </location>
</feature>
<accession>A0AAN9TIG1</accession>
<dbReference type="Pfam" id="PF07679">
    <property type="entry name" value="I-set"/>
    <property type="match status" value="4"/>
</dbReference>
<dbReference type="PANTHER" id="PTHR44170">
    <property type="entry name" value="PROTEIN SIDEKICK"/>
    <property type="match status" value="1"/>
</dbReference>
<dbReference type="Gene3D" id="2.60.40.10">
    <property type="entry name" value="Immunoglobulins"/>
    <property type="match status" value="7"/>
</dbReference>
<comment type="subcellular location">
    <subcellularLocation>
        <location evidence="1">Membrane</location>
        <topology evidence="1">Single-pass membrane protein</topology>
    </subcellularLocation>
</comment>
<dbReference type="InterPro" id="IPR013106">
    <property type="entry name" value="Ig_V-set"/>
</dbReference>
<dbReference type="Proteomes" id="UP001367676">
    <property type="component" value="Unassembled WGS sequence"/>
</dbReference>
<dbReference type="SMART" id="SM00406">
    <property type="entry name" value="IGv"/>
    <property type="match status" value="2"/>
</dbReference>
<dbReference type="InterPro" id="IPR036179">
    <property type="entry name" value="Ig-like_dom_sf"/>
</dbReference>
<evidence type="ECO:0000256" key="9">
    <source>
        <dbReference type="SAM" id="MobiDB-lite"/>
    </source>
</evidence>
<proteinExistence type="predicted"/>
<dbReference type="InterPro" id="IPR003598">
    <property type="entry name" value="Ig_sub2"/>
</dbReference>
<feature type="compositionally biased region" description="Low complexity" evidence="9">
    <location>
        <begin position="1049"/>
        <end position="1064"/>
    </location>
</feature>
<feature type="domain" description="Ig-like" evidence="11">
    <location>
        <begin position="162"/>
        <end position="246"/>
    </location>
</feature>
<dbReference type="SUPFAM" id="SSF49265">
    <property type="entry name" value="Fibronectin type III"/>
    <property type="match status" value="2"/>
</dbReference>
<keyword evidence="7" id="KW-1015">Disulfide bond</keyword>
<evidence type="ECO:0000256" key="6">
    <source>
        <dbReference type="ARBA" id="ARBA00023136"/>
    </source>
</evidence>
<dbReference type="FunFam" id="2.60.40.10:FF:000008">
    <property type="entry name" value="roundabout homolog 2 isoform X2"/>
    <property type="match status" value="2"/>
</dbReference>
<protein>
    <submittedName>
        <fullName evidence="13">Uncharacterized protein</fullName>
    </submittedName>
</protein>
<dbReference type="EMBL" id="JBBCAQ010000022">
    <property type="protein sequence ID" value="KAK7590560.1"/>
    <property type="molecule type" value="Genomic_DNA"/>
</dbReference>
<dbReference type="SMART" id="SM00060">
    <property type="entry name" value="FN3"/>
    <property type="match status" value="3"/>
</dbReference>
<keyword evidence="8" id="KW-0393">Immunoglobulin domain</keyword>
<feature type="region of interest" description="Disordered" evidence="9">
    <location>
        <begin position="913"/>
        <end position="1065"/>
    </location>
</feature>
<dbReference type="PANTHER" id="PTHR44170:SF52">
    <property type="entry name" value="PROTEIN SAX-3"/>
    <property type="match status" value="1"/>
</dbReference>
<dbReference type="InterPro" id="IPR036116">
    <property type="entry name" value="FN3_sf"/>
</dbReference>
<evidence type="ECO:0000256" key="3">
    <source>
        <dbReference type="ARBA" id="ARBA00022729"/>
    </source>
</evidence>
<feature type="domain" description="Ig-like" evidence="11">
    <location>
        <begin position="68"/>
        <end position="159"/>
    </location>
</feature>
<keyword evidence="14" id="KW-1185">Reference proteome</keyword>
<feature type="compositionally biased region" description="Polar residues" evidence="9">
    <location>
        <begin position="913"/>
        <end position="924"/>
    </location>
</feature>
<feature type="compositionally biased region" description="Basic and acidic residues" evidence="9">
    <location>
        <begin position="1001"/>
        <end position="1013"/>
    </location>
</feature>
<evidence type="ECO:0000256" key="10">
    <source>
        <dbReference type="SAM" id="Phobius"/>
    </source>
</evidence>
<dbReference type="CDD" id="cd00063">
    <property type="entry name" value="FN3"/>
    <property type="match status" value="3"/>
</dbReference>
<dbReference type="AlphaFoldDB" id="A0AAN9TIG1"/>
<dbReference type="InterPro" id="IPR007110">
    <property type="entry name" value="Ig-like_dom"/>
</dbReference>
<feature type="compositionally biased region" description="Basic and acidic residues" evidence="9">
    <location>
        <begin position="1020"/>
        <end position="1033"/>
    </location>
</feature>
<keyword evidence="3" id="KW-0732">Signal</keyword>
<feature type="compositionally biased region" description="Polar residues" evidence="9">
    <location>
        <begin position="974"/>
        <end position="992"/>
    </location>
</feature>
<evidence type="ECO:0000256" key="5">
    <source>
        <dbReference type="ARBA" id="ARBA00022989"/>
    </source>
</evidence>
<dbReference type="Pfam" id="PF00041">
    <property type="entry name" value="fn3"/>
    <property type="match status" value="2"/>
</dbReference>
<keyword evidence="4" id="KW-0677">Repeat</keyword>